<organism evidence="2 3">
    <name type="scientific">Hyphomonas polymorpha PS728</name>
    <dbReference type="NCBI Taxonomy" id="1280954"/>
    <lineage>
        <taxon>Bacteria</taxon>
        <taxon>Pseudomonadati</taxon>
        <taxon>Pseudomonadota</taxon>
        <taxon>Alphaproteobacteria</taxon>
        <taxon>Hyphomonadales</taxon>
        <taxon>Hyphomonadaceae</taxon>
        <taxon>Hyphomonas</taxon>
    </lineage>
</organism>
<feature type="compositionally biased region" description="Polar residues" evidence="1">
    <location>
        <begin position="1"/>
        <end position="13"/>
    </location>
</feature>
<dbReference type="EMBL" id="ARYM01000051">
    <property type="protein sequence ID" value="KCZ96006.1"/>
    <property type="molecule type" value="Genomic_DNA"/>
</dbReference>
<reference evidence="2 3" key="1">
    <citation type="journal article" date="2014" name="Antonie Van Leeuwenhoek">
        <title>Hyphomonas beringensis sp. nov. and Hyphomonas chukchiensis sp. nov., isolated from surface seawater of the Bering Sea and Chukchi Sea.</title>
        <authorList>
            <person name="Li C."/>
            <person name="Lai Q."/>
            <person name="Li G."/>
            <person name="Dong C."/>
            <person name="Wang J."/>
            <person name="Liao Y."/>
            <person name="Shao Z."/>
        </authorList>
    </citation>
    <scope>NUCLEOTIDE SEQUENCE [LARGE SCALE GENOMIC DNA]</scope>
    <source>
        <strain evidence="2 3">PS728</strain>
    </source>
</reference>
<proteinExistence type="predicted"/>
<keyword evidence="3" id="KW-1185">Reference proteome</keyword>
<protein>
    <submittedName>
        <fullName evidence="2">Uncharacterized protein</fullName>
    </submittedName>
</protein>
<evidence type="ECO:0000313" key="2">
    <source>
        <dbReference type="EMBL" id="KCZ96006.1"/>
    </source>
</evidence>
<accession>A0A062VEX7</accession>
<name>A0A062VEX7_9PROT</name>
<gene>
    <name evidence="2" type="ORF">HPO_19257</name>
</gene>
<feature type="region of interest" description="Disordered" evidence="1">
    <location>
        <begin position="1"/>
        <end position="42"/>
    </location>
</feature>
<evidence type="ECO:0000256" key="1">
    <source>
        <dbReference type="SAM" id="MobiDB-lite"/>
    </source>
</evidence>
<dbReference type="PATRIC" id="fig|1280954.3.peg.3863"/>
<comment type="caution">
    <text evidence="2">The sequence shown here is derived from an EMBL/GenBank/DDBJ whole genome shotgun (WGS) entry which is preliminary data.</text>
</comment>
<dbReference type="AlphaFoldDB" id="A0A062VEX7"/>
<dbReference type="STRING" id="1280954.HPO_19257"/>
<dbReference type="Proteomes" id="UP000027100">
    <property type="component" value="Unassembled WGS sequence"/>
</dbReference>
<sequence>MRNSQLTRRTQAAKSHIRAKSYSDFPEAQEIPQRTPEERRKYEFSQARLAQEGKLADTWWPLMSAAILEDARRCERIRLAAEADLMNDLEDWQRQARKAKRDAKPVMSRGAMLALAKRRAAE</sequence>
<evidence type="ECO:0000313" key="3">
    <source>
        <dbReference type="Proteomes" id="UP000027100"/>
    </source>
</evidence>